<evidence type="ECO:0000256" key="2">
    <source>
        <dbReference type="ARBA" id="ARBA00022741"/>
    </source>
</evidence>
<dbReference type="GO" id="GO:0005524">
    <property type="term" value="F:ATP binding"/>
    <property type="evidence" value="ECO:0007669"/>
    <property type="project" value="UniProtKB-KW"/>
</dbReference>
<dbReference type="PROSITE" id="PS00109">
    <property type="entry name" value="PROTEIN_KINASE_TYR"/>
    <property type="match status" value="1"/>
</dbReference>
<dbReference type="SUPFAM" id="SSF81606">
    <property type="entry name" value="PP2C-like"/>
    <property type="match status" value="1"/>
</dbReference>
<dbReference type="OrthoDB" id="9801841at2"/>
<dbReference type="PROSITE" id="PS51746">
    <property type="entry name" value="PPM_2"/>
    <property type="match status" value="1"/>
</dbReference>
<keyword evidence="5" id="KW-1133">Transmembrane helix</keyword>
<evidence type="ECO:0000259" key="6">
    <source>
        <dbReference type="PROSITE" id="PS50011"/>
    </source>
</evidence>
<dbReference type="GO" id="GO:0004713">
    <property type="term" value="F:protein tyrosine kinase activity"/>
    <property type="evidence" value="ECO:0007669"/>
    <property type="project" value="InterPro"/>
</dbReference>
<dbReference type="InterPro" id="IPR008266">
    <property type="entry name" value="Tyr_kinase_AS"/>
</dbReference>
<dbReference type="InterPro" id="IPR011009">
    <property type="entry name" value="Kinase-like_dom_sf"/>
</dbReference>
<evidence type="ECO:0000256" key="3">
    <source>
        <dbReference type="ARBA" id="ARBA00022777"/>
    </source>
</evidence>
<keyword evidence="1" id="KW-0808">Transferase</keyword>
<dbReference type="InterPro" id="IPR036457">
    <property type="entry name" value="PPM-type-like_dom_sf"/>
</dbReference>
<dbReference type="GO" id="GO:0004674">
    <property type="term" value="F:protein serine/threonine kinase activity"/>
    <property type="evidence" value="ECO:0007669"/>
    <property type="project" value="TreeGrafter"/>
</dbReference>
<feature type="transmembrane region" description="Helical" evidence="5">
    <location>
        <begin position="553"/>
        <end position="572"/>
    </location>
</feature>
<dbReference type="PANTHER" id="PTHR43289:SF6">
    <property type="entry name" value="SERINE_THREONINE-PROTEIN KINASE NEKL-3"/>
    <property type="match status" value="1"/>
</dbReference>
<gene>
    <name evidence="8" type="ORF">MHA02_22890</name>
</gene>
<sequence length="580" mass="63424">MPPELTVSLGQHSARGRKDANQDFYGALVPRQPDLGLKGVAVALADGISSSAVGGIAAETAVKTFLEDYYATPETWSVKTSAQRVITAANSWLHAETRRGRHADDRDKGYVTTLSALVLKSRTAHLFHVGDARIGRVSGTSLEQLTEDHRVVASSQESYLGRALGVNAHVEIDYWAVPVEDGDVFVLTTDGVHEYVSARAIAAQIAAGAGNLDVAAQAIAEAAYEAGSPDNLTVQIVRIDALPSGEPTDLFGNVDSLAPAPVLEPPTHFDGYDILRPLHASARSHVYLAKDAATGATVALKVPSVDLRDDPAYLRRFMMEEWIARRIDNLHVLKAHPQTRRRSHLYVAMDYVDGQTLTQWMADHREPGLETVRSLVEQIARGGQAFHRREMVHRDLRPDNILIDAGGTVRIIDFGATKVAGVIEAEPPVADEAMLGTLQYTAPECFLGEAATPGSDVFSVGVIAYQLLTGRLPYGAAAARAWTRASQRKLRYRSARDSRPTLPAWVDGALRRAVHPNPQRRYTVLSEFLHDLRHPNPALTDTRSLPLLERNPLIFWQGLSLVLAVVVFCLLADRVFWPPR</sequence>
<dbReference type="InterPro" id="IPR001932">
    <property type="entry name" value="PPM-type_phosphatase-like_dom"/>
</dbReference>
<feature type="domain" description="PPM-type phosphatase" evidence="7">
    <location>
        <begin position="8"/>
        <end position="239"/>
    </location>
</feature>
<keyword evidence="5" id="KW-0812">Transmembrane</keyword>
<dbReference type="RefSeq" id="WP_147078790.1">
    <property type="nucleotide sequence ID" value="NZ_BJZT01000024.1"/>
</dbReference>
<organism evidence="8 9">
    <name type="scientific">Methylobacterium haplocladii</name>
    <dbReference type="NCBI Taxonomy" id="1176176"/>
    <lineage>
        <taxon>Bacteria</taxon>
        <taxon>Pseudomonadati</taxon>
        <taxon>Pseudomonadota</taxon>
        <taxon>Alphaproteobacteria</taxon>
        <taxon>Hyphomicrobiales</taxon>
        <taxon>Methylobacteriaceae</taxon>
        <taxon>Methylobacterium</taxon>
    </lineage>
</organism>
<evidence type="ECO:0000313" key="8">
    <source>
        <dbReference type="EMBL" id="GEO99901.1"/>
    </source>
</evidence>
<dbReference type="Pfam" id="PF00069">
    <property type="entry name" value="Pkinase"/>
    <property type="match status" value="1"/>
</dbReference>
<evidence type="ECO:0000313" key="9">
    <source>
        <dbReference type="Proteomes" id="UP000321258"/>
    </source>
</evidence>
<dbReference type="Gene3D" id="1.10.510.10">
    <property type="entry name" value="Transferase(Phosphotransferase) domain 1"/>
    <property type="match status" value="1"/>
</dbReference>
<dbReference type="InterPro" id="IPR000719">
    <property type="entry name" value="Prot_kinase_dom"/>
</dbReference>
<dbReference type="Gene3D" id="3.60.40.10">
    <property type="entry name" value="PPM-type phosphatase domain"/>
    <property type="match status" value="1"/>
</dbReference>
<dbReference type="InterPro" id="IPR020635">
    <property type="entry name" value="Tyr_kinase_cat_dom"/>
</dbReference>
<keyword evidence="5" id="KW-0472">Membrane</keyword>
<dbReference type="SMART" id="SM00332">
    <property type="entry name" value="PP2Cc"/>
    <property type="match status" value="1"/>
</dbReference>
<evidence type="ECO:0000259" key="7">
    <source>
        <dbReference type="PROSITE" id="PS51746"/>
    </source>
</evidence>
<dbReference type="EMBL" id="BJZT01000024">
    <property type="protein sequence ID" value="GEO99901.1"/>
    <property type="molecule type" value="Genomic_DNA"/>
</dbReference>
<dbReference type="Proteomes" id="UP000321258">
    <property type="component" value="Unassembled WGS sequence"/>
</dbReference>
<dbReference type="PROSITE" id="PS50011">
    <property type="entry name" value="PROTEIN_KINASE_DOM"/>
    <property type="match status" value="1"/>
</dbReference>
<reference evidence="8 9" key="1">
    <citation type="submission" date="2019-07" db="EMBL/GenBank/DDBJ databases">
        <title>Whole genome shotgun sequence of Methylobacterium haplocladii NBRC 107714.</title>
        <authorList>
            <person name="Hosoyama A."/>
            <person name="Uohara A."/>
            <person name="Ohji S."/>
            <person name="Ichikawa N."/>
        </authorList>
    </citation>
    <scope>NUCLEOTIDE SEQUENCE [LARGE SCALE GENOMIC DNA]</scope>
    <source>
        <strain evidence="8 9">NBRC 107714</strain>
    </source>
</reference>
<dbReference type="SMART" id="SM00219">
    <property type="entry name" value="TyrKc"/>
    <property type="match status" value="1"/>
</dbReference>
<keyword evidence="9" id="KW-1185">Reference proteome</keyword>
<keyword evidence="4" id="KW-0067">ATP-binding</keyword>
<dbReference type="SUPFAM" id="SSF56112">
    <property type="entry name" value="Protein kinase-like (PK-like)"/>
    <property type="match status" value="1"/>
</dbReference>
<evidence type="ECO:0000256" key="4">
    <source>
        <dbReference type="ARBA" id="ARBA00022840"/>
    </source>
</evidence>
<protein>
    <submittedName>
        <fullName evidence="8">Protein kinase</fullName>
    </submittedName>
</protein>
<feature type="domain" description="Protein kinase" evidence="6">
    <location>
        <begin position="272"/>
        <end position="533"/>
    </location>
</feature>
<keyword evidence="3 8" id="KW-0418">Kinase</keyword>
<dbReference type="CDD" id="cd14014">
    <property type="entry name" value="STKc_PknB_like"/>
    <property type="match status" value="1"/>
</dbReference>
<keyword evidence="2" id="KW-0547">Nucleotide-binding</keyword>
<comment type="caution">
    <text evidence="8">The sequence shown here is derived from an EMBL/GenBank/DDBJ whole genome shotgun (WGS) entry which is preliminary data.</text>
</comment>
<dbReference type="AlphaFoldDB" id="A0A512IQA1"/>
<dbReference type="Gene3D" id="3.30.200.20">
    <property type="entry name" value="Phosphorylase Kinase, domain 1"/>
    <property type="match status" value="1"/>
</dbReference>
<name>A0A512IQA1_9HYPH</name>
<accession>A0A512IQA1</accession>
<evidence type="ECO:0000256" key="1">
    <source>
        <dbReference type="ARBA" id="ARBA00022679"/>
    </source>
</evidence>
<dbReference type="Pfam" id="PF13672">
    <property type="entry name" value="PP2C_2"/>
    <property type="match status" value="1"/>
</dbReference>
<dbReference type="PANTHER" id="PTHR43289">
    <property type="entry name" value="MITOGEN-ACTIVATED PROTEIN KINASE KINASE KINASE 20-RELATED"/>
    <property type="match status" value="1"/>
</dbReference>
<dbReference type="SMART" id="SM00331">
    <property type="entry name" value="PP2C_SIG"/>
    <property type="match status" value="1"/>
</dbReference>
<proteinExistence type="predicted"/>
<evidence type="ECO:0000256" key="5">
    <source>
        <dbReference type="SAM" id="Phobius"/>
    </source>
</evidence>